<evidence type="ECO:0000313" key="1">
    <source>
        <dbReference type="EMBL" id="GKX28119.1"/>
    </source>
</evidence>
<keyword evidence="2" id="KW-1185">Reference proteome</keyword>
<evidence type="ECO:0000313" key="2">
    <source>
        <dbReference type="Proteomes" id="UP001144256"/>
    </source>
</evidence>
<protein>
    <submittedName>
        <fullName evidence="1">Uncharacterized protein</fullName>
    </submittedName>
</protein>
<proteinExistence type="predicted"/>
<accession>A0A9W5YA03</accession>
<gene>
    <name evidence="1" type="ORF">SH1V18_05990</name>
</gene>
<dbReference type="Proteomes" id="UP001144256">
    <property type="component" value="Unassembled WGS sequence"/>
</dbReference>
<dbReference type="EMBL" id="BRLB01000001">
    <property type="protein sequence ID" value="GKX28119.1"/>
    <property type="molecule type" value="Genomic_DNA"/>
</dbReference>
<sequence>MTTYLEYYNNYLSPKLKEIDLFLKTQEKDVIEMGIVSQLLEISNEEIKKIMDTNGIDNISKHSFIMIMFYGSSDICKLFSREVKRKVLDSYSPSDISYIYQIPYENVIQAAEEASIENITTKNINKLFSYIYV</sequence>
<reference evidence="1" key="1">
    <citation type="submission" date="2022-06" db="EMBL/GenBank/DDBJ databases">
        <title>Vallitalea longa sp. nov., an anaerobic bacterium isolated from marine sediment.</title>
        <authorList>
            <person name="Hirano S."/>
            <person name="Terahara T."/>
            <person name="Mori K."/>
            <person name="Hamada M."/>
            <person name="Matsumoto R."/>
            <person name="Kobayashi T."/>
        </authorList>
    </citation>
    <scope>NUCLEOTIDE SEQUENCE</scope>
    <source>
        <strain evidence="1">SH18-1</strain>
    </source>
</reference>
<dbReference type="RefSeq" id="WP_281812105.1">
    <property type="nucleotide sequence ID" value="NZ_BRLB01000001.1"/>
</dbReference>
<organism evidence="1 2">
    <name type="scientific">Vallitalea longa</name>
    <dbReference type="NCBI Taxonomy" id="2936439"/>
    <lineage>
        <taxon>Bacteria</taxon>
        <taxon>Bacillati</taxon>
        <taxon>Bacillota</taxon>
        <taxon>Clostridia</taxon>
        <taxon>Lachnospirales</taxon>
        <taxon>Vallitaleaceae</taxon>
        <taxon>Vallitalea</taxon>
    </lineage>
</organism>
<name>A0A9W5YA03_9FIRM</name>
<comment type="caution">
    <text evidence="1">The sequence shown here is derived from an EMBL/GenBank/DDBJ whole genome shotgun (WGS) entry which is preliminary data.</text>
</comment>
<dbReference type="AlphaFoldDB" id="A0A9W5YA03"/>